<gene>
    <name evidence="7" type="ORF">US62_C0011G0006</name>
</gene>
<keyword evidence="4 5" id="KW-0472">Membrane</keyword>
<feature type="domain" description="O-antigen ligase-related" evidence="6">
    <location>
        <begin position="195"/>
        <end position="327"/>
    </location>
</feature>
<comment type="subcellular location">
    <subcellularLocation>
        <location evidence="1">Membrane</location>
        <topology evidence="1">Multi-pass membrane protein</topology>
    </subcellularLocation>
</comment>
<dbReference type="GO" id="GO:0016020">
    <property type="term" value="C:membrane"/>
    <property type="evidence" value="ECO:0007669"/>
    <property type="project" value="UniProtKB-SubCell"/>
</dbReference>
<feature type="transmembrane region" description="Helical" evidence="5">
    <location>
        <begin position="36"/>
        <end position="55"/>
    </location>
</feature>
<evidence type="ECO:0000256" key="4">
    <source>
        <dbReference type="ARBA" id="ARBA00023136"/>
    </source>
</evidence>
<dbReference type="Proteomes" id="UP000034603">
    <property type="component" value="Unassembled WGS sequence"/>
</dbReference>
<evidence type="ECO:0000259" key="6">
    <source>
        <dbReference type="Pfam" id="PF04932"/>
    </source>
</evidence>
<feature type="transmembrane region" description="Helical" evidence="5">
    <location>
        <begin position="347"/>
        <end position="375"/>
    </location>
</feature>
<evidence type="ECO:0000256" key="3">
    <source>
        <dbReference type="ARBA" id="ARBA00022989"/>
    </source>
</evidence>
<organism evidence="7 8">
    <name type="scientific">Candidatus Woesebacteria bacterium GW2011_GWA1_37_8</name>
    <dbReference type="NCBI Taxonomy" id="1618546"/>
    <lineage>
        <taxon>Bacteria</taxon>
        <taxon>Candidatus Woeseibacteriota</taxon>
    </lineage>
</organism>
<feature type="transmembrane region" description="Helical" evidence="5">
    <location>
        <begin position="192"/>
        <end position="222"/>
    </location>
</feature>
<feature type="transmembrane region" description="Helical" evidence="5">
    <location>
        <begin position="167"/>
        <end position="185"/>
    </location>
</feature>
<name>A0A0G0HTR5_9BACT</name>
<dbReference type="Pfam" id="PF04932">
    <property type="entry name" value="Wzy_C"/>
    <property type="match status" value="1"/>
</dbReference>
<proteinExistence type="predicted"/>
<feature type="transmembrane region" description="Helical" evidence="5">
    <location>
        <begin position="7"/>
        <end position="24"/>
    </location>
</feature>
<sequence>MTKFLRYLVIYFYGLLIIVTPLLFSSTTGFEIPKVFFVRFLTGIFVILYLIINLITPRKIKFDKYDLLGLCWVLFILGSSLLSNNFHNSFYGGQFRFQGVLTQICLVLIFFITRQLLGRYKNLLDTICNLIILSGVIQTVLIVFQWLSVYVFKLELATYSGRVVGTLGQPNFAAGVVLVPLALLLGKFSKKYLFFIVSMTAAIIMTGSIAEILTTVTLFLIVLIKKYGNKLNKSAIIAFLFLILFSSIFAYKREISRLNYPNNPVESRLSIWPASVKLFLRRPLVGYGAENLQFVFPDELGGVSIDRAHNAVLDSLLVGGIFLGGIYILLVYFGLAINIKDKSKFPLILAFLAIILREQVGVSSVVNLVLFWLILASIFRNSKEFI</sequence>
<dbReference type="PANTHER" id="PTHR37422">
    <property type="entry name" value="TEICHURONIC ACID BIOSYNTHESIS PROTEIN TUAE"/>
    <property type="match status" value="1"/>
</dbReference>
<evidence type="ECO:0000313" key="8">
    <source>
        <dbReference type="Proteomes" id="UP000034603"/>
    </source>
</evidence>
<dbReference type="InterPro" id="IPR007016">
    <property type="entry name" value="O-antigen_ligase-rel_domated"/>
</dbReference>
<comment type="caution">
    <text evidence="7">The sequence shown here is derived from an EMBL/GenBank/DDBJ whole genome shotgun (WGS) entry which is preliminary data.</text>
</comment>
<dbReference type="EMBL" id="LBTR01000011">
    <property type="protein sequence ID" value="KKQ45642.1"/>
    <property type="molecule type" value="Genomic_DNA"/>
</dbReference>
<keyword evidence="3 5" id="KW-1133">Transmembrane helix</keyword>
<reference evidence="7 8" key="1">
    <citation type="journal article" date="2015" name="Nature">
        <title>rRNA introns, odd ribosomes, and small enigmatic genomes across a large radiation of phyla.</title>
        <authorList>
            <person name="Brown C.T."/>
            <person name="Hug L.A."/>
            <person name="Thomas B.C."/>
            <person name="Sharon I."/>
            <person name="Castelle C.J."/>
            <person name="Singh A."/>
            <person name="Wilkins M.J."/>
            <person name="Williams K.H."/>
            <person name="Banfield J.F."/>
        </authorList>
    </citation>
    <scope>NUCLEOTIDE SEQUENCE [LARGE SCALE GENOMIC DNA]</scope>
</reference>
<dbReference type="AlphaFoldDB" id="A0A0G0HTR5"/>
<keyword evidence="2 5" id="KW-0812">Transmembrane</keyword>
<dbReference type="InterPro" id="IPR051533">
    <property type="entry name" value="WaaL-like"/>
</dbReference>
<protein>
    <recommendedName>
        <fullName evidence="6">O-antigen ligase-related domain-containing protein</fullName>
    </recommendedName>
</protein>
<feature type="transmembrane region" description="Helical" evidence="5">
    <location>
        <begin position="234"/>
        <end position="251"/>
    </location>
</feature>
<evidence type="ECO:0000256" key="1">
    <source>
        <dbReference type="ARBA" id="ARBA00004141"/>
    </source>
</evidence>
<feature type="transmembrane region" description="Helical" evidence="5">
    <location>
        <begin position="95"/>
        <end position="112"/>
    </location>
</feature>
<accession>A0A0G0HTR5</accession>
<feature type="transmembrane region" description="Helical" evidence="5">
    <location>
        <begin position="124"/>
        <end position="147"/>
    </location>
</feature>
<feature type="transmembrane region" description="Helical" evidence="5">
    <location>
        <begin position="67"/>
        <end position="83"/>
    </location>
</feature>
<evidence type="ECO:0000313" key="7">
    <source>
        <dbReference type="EMBL" id="KKQ45642.1"/>
    </source>
</evidence>
<evidence type="ECO:0000256" key="5">
    <source>
        <dbReference type="SAM" id="Phobius"/>
    </source>
</evidence>
<feature type="transmembrane region" description="Helical" evidence="5">
    <location>
        <begin position="316"/>
        <end position="335"/>
    </location>
</feature>
<dbReference type="PANTHER" id="PTHR37422:SF13">
    <property type="entry name" value="LIPOPOLYSACCHARIDE BIOSYNTHESIS PROTEIN PA4999-RELATED"/>
    <property type="match status" value="1"/>
</dbReference>
<evidence type="ECO:0000256" key="2">
    <source>
        <dbReference type="ARBA" id="ARBA00022692"/>
    </source>
</evidence>